<sequence>MINNLKGMLGASKVTNVDKFNELLLPGEEVEHVYKMVLDEICFTNKRVIFFDNKFISKKKKRVSVPYSSIHGFAVEEAGMLDMDADVTLFTRSGNFDLEFIKGTNLVEIEHVLAKYICK</sequence>
<proteinExistence type="predicted"/>
<dbReference type="Proteomes" id="UP000019591">
    <property type="component" value="Chromosome"/>
</dbReference>
<evidence type="ECO:0000259" key="1">
    <source>
        <dbReference type="Pfam" id="PF08000"/>
    </source>
</evidence>
<keyword evidence="3" id="KW-1185">Reference proteome</keyword>
<dbReference type="AlphaFoldDB" id="W8TJH0"/>
<dbReference type="KEGG" id="eac:EAL2_c10790"/>
<name>W8TJH0_PEPAC</name>
<dbReference type="PANTHER" id="PTHR35796:SF3">
    <property type="entry name" value="BHLH DOMAIN-CONTAINING PROTEIN"/>
    <property type="match status" value="1"/>
</dbReference>
<protein>
    <recommendedName>
        <fullName evidence="1">Bacterial Pleckstrin homology domain-containing protein</fullName>
    </recommendedName>
</protein>
<dbReference type="SUPFAM" id="SSF50729">
    <property type="entry name" value="PH domain-like"/>
    <property type="match status" value="1"/>
</dbReference>
<feature type="domain" description="Bacterial Pleckstrin homology" evidence="1">
    <location>
        <begin position="18"/>
        <end position="117"/>
    </location>
</feature>
<reference evidence="2 3" key="1">
    <citation type="journal article" date="2014" name="Genome Announc.">
        <title>Complete Genome Sequence of Amino Acid-Utilizing Eubacterium acidaminophilum al-2 (DSM 3953).</title>
        <authorList>
            <person name="Poehlein A."/>
            <person name="Andreesen J.R."/>
            <person name="Daniel R."/>
        </authorList>
    </citation>
    <scope>NUCLEOTIDE SEQUENCE [LARGE SCALE GENOMIC DNA]</scope>
    <source>
        <strain evidence="2 3">DSM 3953</strain>
    </source>
</reference>
<dbReference type="CDD" id="cd13225">
    <property type="entry name" value="PH-like_bacteria"/>
    <property type="match status" value="1"/>
</dbReference>
<dbReference type="EMBL" id="CP007452">
    <property type="protein sequence ID" value="AHM56377.1"/>
    <property type="molecule type" value="Genomic_DNA"/>
</dbReference>
<dbReference type="InterPro" id="IPR037063">
    <property type="entry name" value="PHb_sf"/>
</dbReference>
<evidence type="ECO:0000313" key="3">
    <source>
        <dbReference type="Proteomes" id="UP000019591"/>
    </source>
</evidence>
<dbReference type="eggNOG" id="ENOG503172B">
    <property type="taxonomic scope" value="Bacteria"/>
</dbReference>
<dbReference type="PATRIC" id="fig|1286171.3.peg.1029"/>
<dbReference type="HOGENOM" id="CLU_137895_2_0_9"/>
<dbReference type="PANTHER" id="PTHR35796">
    <property type="entry name" value="HYPOTHETICAL CYTOSOLIC PROTEIN"/>
    <property type="match status" value="1"/>
</dbReference>
<gene>
    <name evidence="2" type="ORF">EAL2_c10790</name>
</gene>
<dbReference type="RefSeq" id="WP_025435386.1">
    <property type="nucleotide sequence ID" value="NZ_CP007452.1"/>
</dbReference>
<organism evidence="2 3">
    <name type="scientific">Peptoclostridium acidaminophilum DSM 3953</name>
    <dbReference type="NCBI Taxonomy" id="1286171"/>
    <lineage>
        <taxon>Bacteria</taxon>
        <taxon>Bacillati</taxon>
        <taxon>Bacillota</taxon>
        <taxon>Clostridia</taxon>
        <taxon>Peptostreptococcales</taxon>
        <taxon>Peptoclostridiaceae</taxon>
        <taxon>Peptoclostridium</taxon>
    </lineage>
</organism>
<dbReference type="Gene3D" id="2.30.29.50">
    <property type="entry name" value="Bacterial Pleckstrin homology domain"/>
    <property type="match status" value="1"/>
</dbReference>
<dbReference type="InterPro" id="IPR012544">
    <property type="entry name" value="PHb"/>
</dbReference>
<dbReference type="STRING" id="1286171.EAL2_c10790"/>
<accession>W8TJH0</accession>
<dbReference type="Pfam" id="PF08000">
    <property type="entry name" value="bPH_1"/>
    <property type="match status" value="1"/>
</dbReference>
<evidence type="ECO:0000313" key="2">
    <source>
        <dbReference type="EMBL" id="AHM56377.1"/>
    </source>
</evidence>